<keyword evidence="4 6" id="KW-0472">Membrane</keyword>
<feature type="compositionally biased region" description="Basic and acidic residues" evidence="5">
    <location>
        <begin position="307"/>
        <end position="322"/>
    </location>
</feature>
<evidence type="ECO:0000256" key="4">
    <source>
        <dbReference type="ARBA" id="ARBA00023136"/>
    </source>
</evidence>
<dbReference type="eggNOG" id="KOG1441">
    <property type="taxonomic scope" value="Eukaryota"/>
</dbReference>
<keyword evidence="9" id="KW-1185">Reference proteome</keyword>
<dbReference type="GO" id="GO:0055085">
    <property type="term" value="P:transmembrane transport"/>
    <property type="evidence" value="ECO:0000318"/>
    <property type="project" value="GO_Central"/>
</dbReference>
<evidence type="ECO:0000256" key="5">
    <source>
        <dbReference type="SAM" id="MobiDB-lite"/>
    </source>
</evidence>
<dbReference type="OrthoDB" id="5547497at2759"/>
<dbReference type="PANTHER" id="PTHR11132">
    <property type="entry name" value="SOLUTE CARRIER FAMILY 35"/>
    <property type="match status" value="1"/>
</dbReference>
<dbReference type="GO" id="GO:0005338">
    <property type="term" value="F:nucleotide-sugar transmembrane transporter activity"/>
    <property type="evidence" value="ECO:0000318"/>
    <property type="project" value="GO_Central"/>
</dbReference>
<dbReference type="GO" id="GO:0015297">
    <property type="term" value="F:antiporter activity"/>
    <property type="evidence" value="ECO:0000318"/>
    <property type="project" value="GO_Central"/>
</dbReference>
<proteinExistence type="predicted"/>
<dbReference type="KEGG" id="tva:5468267"/>
<feature type="transmembrane region" description="Helical" evidence="6">
    <location>
        <begin position="247"/>
        <end position="268"/>
    </location>
</feature>
<evidence type="ECO:0000256" key="2">
    <source>
        <dbReference type="ARBA" id="ARBA00022692"/>
    </source>
</evidence>
<keyword evidence="2 6" id="KW-0812">Transmembrane</keyword>
<evidence type="ECO:0000313" key="8">
    <source>
        <dbReference type="EMBL" id="EAY22709.1"/>
    </source>
</evidence>
<feature type="transmembrane region" description="Helical" evidence="6">
    <location>
        <begin position="280"/>
        <end position="298"/>
    </location>
</feature>
<protein>
    <submittedName>
        <fullName evidence="8">Phosphate translocator, putative</fullName>
    </submittedName>
</protein>
<dbReference type="EMBL" id="DS113182">
    <property type="protein sequence ID" value="EAY22709.1"/>
    <property type="molecule type" value="Genomic_DNA"/>
</dbReference>
<feature type="transmembrane region" description="Helical" evidence="6">
    <location>
        <begin position="6"/>
        <end position="25"/>
    </location>
</feature>
<evidence type="ECO:0000256" key="6">
    <source>
        <dbReference type="SAM" id="Phobius"/>
    </source>
</evidence>
<dbReference type="Proteomes" id="UP000001542">
    <property type="component" value="Unassembled WGS sequence"/>
</dbReference>
<dbReference type="InterPro" id="IPR050186">
    <property type="entry name" value="TPT_transporter"/>
</dbReference>
<feature type="transmembrane region" description="Helical" evidence="6">
    <location>
        <begin position="130"/>
        <end position="161"/>
    </location>
</feature>
<feature type="transmembrane region" description="Helical" evidence="6">
    <location>
        <begin position="37"/>
        <end position="61"/>
    </location>
</feature>
<dbReference type="AlphaFoldDB" id="A2DA61"/>
<accession>A2DA61</accession>
<feature type="domain" description="Sugar phosphate transporter" evidence="7">
    <location>
        <begin position="18"/>
        <end position="297"/>
    </location>
</feature>
<feature type="compositionally biased region" description="Low complexity" evidence="5">
    <location>
        <begin position="323"/>
        <end position="332"/>
    </location>
</feature>
<feature type="transmembrane region" description="Helical" evidence="6">
    <location>
        <begin position="97"/>
        <end position="118"/>
    </location>
</feature>
<feature type="region of interest" description="Disordered" evidence="5">
    <location>
        <begin position="307"/>
        <end position="340"/>
    </location>
</feature>
<comment type="subcellular location">
    <subcellularLocation>
        <location evidence="1">Membrane</location>
        <topology evidence="1">Multi-pass membrane protein</topology>
    </subcellularLocation>
</comment>
<name>A2DA61_TRIV3</name>
<dbReference type="OMA" id="IHYSTAW"/>
<evidence type="ECO:0000256" key="1">
    <source>
        <dbReference type="ARBA" id="ARBA00004141"/>
    </source>
</evidence>
<dbReference type="SMR" id="A2DA61"/>
<evidence type="ECO:0000259" key="7">
    <source>
        <dbReference type="Pfam" id="PF03151"/>
    </source>
</evidence>
<dbReference type="GO" id="GO:0005794">
    <property type="term" value="C:Golgi apparatus"/>
    <property type="evidence" value="ECO:0000318"/>
    <property type="project" value="GO_Central"/>
</dbReference>
<evidence type="ECO:0000313" key="9">
    <source>
        <dbReference type="Proteomes" id="UP000001542"/>
    </source>
</evidence>
<evidence type="ECO:0000256" key="3">
    <source>
        <dbReference type="ARBA" id="ARBA00022989"/>
    </source>
</evidence>
<dbReference type="STRING" id="5722.A2DA61"/>
<dbReference type="InParanoid" id="A2DA61"/>
<gene>
    <name evidence="8" type="ORF">TVAG_476380</name>
</gene>
<dbReference type="RefSeq" id="XP_001583695.1">
    <property type="nucleotide sequence ID" value="XM_001583645.1"/>
</dbReference>
<dbReference type="VEuPathDB" id="TrichDB:TVAG_476380"/>
<sequence length="361" mass="40565">MAGFVGGIPFLIIGSMITSTVLILLNKYLMAYYQFDFPIALTTFHFACTYSVLEILCRFRFFERAENYPSKLGLITACECVCGRLFMNISLKLNSVGFYQLSKLLCIPGMVLANLILFKKKTSPRTCITLIILLIGVALFTVSEVYFSVSGAIVALIAIFFNVIFQVHTNYIYNQYHVGGPAYQLATSGYMFFYGIIATMLEEGRYPHSVFEYVWSVPELVLAFLTGMVAVWSNVFGISLIGKCSAITFQVVGHAKTILIFVFGLIFIDDFKHEPIRYKIRKIVGVSLGMVGTILYSVCKMQEKADQAKKENKDELDQKYEENNSLNMNENVNDPELQPTDNISTLYAFKAVPEEPAPETA</sequence>
<feature type="transmembrane region" description="Helical" evidence="6">
    <location>
        <begin position="213"/>
        <end position="235"/>
    </location>
</feature>
<organism evidence="8 9">
    <name type="scientific">Trichomonas vaginalis (strain ATCC PRA-98 / G3)</name>
    <dbReference type="NCBI Taxonomy" id="412133"/>
    <lineage>
        <taxon>Eukaryota</taxon>
        <taxon>Metamonada</taxon>
        <taxon>Parabasalia</taxon>
        <taxon>Trichomonadida</taxon>
        <taxon>Trichomonadidae</taxon>
        <taxon>Trichomonas</taxon>
    </lineage>
</organism>
<dbReference type="GO" id="GO:0016020">
    <property type="term" value="C:membrane"/>
    <property type="evidence" value="ECO:0007669"/>
    <property type="project" value="UniProtKB-SubCell"/>
</dbReference>
<keyword evidence="3 6" id="KW-1133">Transmembrane helix</keyword>
<reference evidence="8" key="1">
    <citation type="submission" date="2006-10" db="EMBL/GenBank/DDBJ databases">
        <authorList>
            <person name="Amadeo P."/>
            <person name="Zhao Q."/>
            <person name="Wortman J."/>
            <person name="Fraser-Liggett C."/>
            <person name="Carlton J."/>
        </authorList>
    </citation>
    <scope>NUCLEOTIDE SEQUENCE</scope>
    <source>
        <strain evidence="8">G3</strain>
    </source>
</reference>
<dbReference type="InterPro" id="IPR004853">
    <property type="entry name" value="Sugar_P_trans_dom"/>
</dbReference>
<feature type="transmembrane region" description="Helical" evidence="6">
    <location>
        <begin position="181"/>
        <end position="201"/>
    </location>
</feature>
<dbReference type="Pfam" id="PF03151">
    <property type="entry name" value="TPT"/>
    <property type="match status" value="1"/>
</dbReference>
<dbReference type="VEuPathDB" id="TrichDB:TVAGG3_0266390"/>
<reference evidence="8" key="2">
    <citation type="journal article" date="2007" name="Science">
        <title>Draft genome sequence of the sexually transmitted pathogen Trichomonas vaginalis.</title>
        <authorList>
            <person name="Carlton J.M."/>
            <person name="Hirt R.P."/>
            <person name="Silva J.C."/>
            <person name="Delcher A.L."/>
            <person name="Schatz M."/>
            <person name="Zhao Q."/>
            <person name="Wortman J.R."/>
            <person name="Bidwell S.L."/>
            <person name="Alsmark U.C.M."/>
            <person name="Besteiro S."/>
            <person name="Sicheritz-Ponten T."/>
            <person name="Noel C.J."/>
            <person name="Dacks J.B."/>
            <person name="Foster P.G."/>
            <person name="Simillion C."/>
            <person name="Van de Peer Y."/>
            <person name="Miranda-Saavedra D."/>
            <person name="Barton G.J."/>
            <person name="Westrop G.D."/>
            <person name="Mueller S."/>
            <person name="Dessi D."/>
            <person name="Fiori P.L."/>
            <person name="Ren Q."/>
            <person name="Paulsen I."/>
            <person name="Zhang H."/>
            <person name="Bastida-Corcuera F.D."/>
            <person name="Simoes-Barbosa A."/>
            <person name="Brown M.T."/>
            <person name="Hayes R.D."/>
            <person name="Mukherjee M."/>
            <person name="Okumura C.Y."/>
            <person name="Schneider R."/>
            <person name="Smith A.J."/>
            <person name="Vanacova S."/>
            <person name="Villalvazo M."/>
            <person name="Haas B.J."/>
            <person name="Pertea M."/>
            <person name="Feldblyum T.V."/>
            <person name="Utterback T.R."/>
            <person name="Shu C.L."/>
            <person name="Osoegawa K."/>
            <person name="de Jong P.J."/>
            <person name="Hrdy I."/>
            <person name="Horvathova L."/>
            <person name="Zubacova Z."/>
            <person name="Dolezal P."/>
            <person name="Malik S.B."/>
            <person name="Logsdon J.M. Jr."/>
            <person name="Henze K."/>
            <person name="Gupta A."/>
            <person name="Wang C.C."/>
            <person name="Dunne R.L."/>
            <person name="Upcroft J.A."/>
            <person name="Upcroft P."/>
            <person name="White O."/>
            <person name="Salzberg S.L."/>
            <person name="Tang P."/>
            <person name="Chiu C.-H."/>
            <person name="Lee Y.-S."/>
            <person name="Embley T.M."/>
            <person name="Coombs G.H."/>
            <person name="Mottram J.C."/>
            <person name="Tachezy J."/>
            <person name="Fraser-Liggett C.M."/>
            <person name="Johnson P.J."/>
        </authorList>
    </citation>
    <scope>NUCLEOTIDE SEQUENCE [LARGE SCALE GENOMIC DNA]</scope>
    <source>
        <strain evidence="8">G3</strain>
    </source>
</reference>